<dbReference type="Pfam" id="PF18962">
    <property type="entry name" value="Por_Secre_tail"/>
    <property type="match status" value="1"/>
</dbReference>
<evidence type="ECO:0000256" key="1">
    <source>
        <dbReference type="ARBA" id="ARBA00022729"/>
    </source>
</evidence>
<evidence type="ECO:0000313" key="3">
    <source>
        <dbReference type="EMBL" id="MBC9811453.1"/>
    </source>
</evidence>
<protein>
    <submittedName>
        <fullName evidence="3">T9SS type A sorting domain-containing protein</fullName>
    </submittedName>
</protein>
<dbReference type="Proteomes" id="UP000652681">
    <property type="component" value="Unassembled WGS sequence"/>
</dbReference>
<dbReference type="EMBL" id="JACVEL010000001">
    <property type="protein sequence ID" value="MBC9811453.1"/>
    <property type="molecule type" value="Genomic_DNA"/>
</dbReference>
<evidence type="ECO:0000313" key="4">
    <source>
        <dbReference type="Proteomes" id="UP000652681"/>
    </source>
</evidence>
<dbReference type="RefSeq" id="WP_216713478.1">
    <property type="nucleotide sequence ID" value="NZ_JACVEL010000001.1"/>
</dbReference>
<keyword evidence="1" id="KW-0732">Signal</keyword>
<comment type="caution">
    <text evidence="3">The sequence shown here is derived from an EMBL/GenBank/DDBJ whole genome shotgun (WGS) entry which is preliminary data.</text>
</comment>
<dbReference type="NCBIfam" id="TIGR04183">
    <property type="entry name" value="Por_Secre_tail"/>
    <property type="match status" value="1"/>
</dbReference>
<name>A0A8J6TYZ0_9FLAO</name>
<keyword evidence="4" id="KW-1185">Reference proteome</keyword>
<accession>A0A8J6TYZ0</accession>
<evidence type="ECO:0000259" key="2">
    <source>
        <dbReference type="Pfam" id="PF18962"/>
    </source>
</evidence>
<dbReference type="InterPro" id="IPR026444">
    <property type="entry name" value="Secre_tail"/>
</dbReference>
<dbReference type="AlphaFoldDB" id="A0A8J6TYZ0"/>
<gene>
    <name evidence="3" type="ORF">H9Y05_03095</name>
</gene>
<sequence>MGEGISSEVNESVSVASLDQENALSIFPNPGTYQVTVATNSTNLMDHLQITDLSGRVILEKNIQHENSVRIDTEALQTGIYMINVQLDNNKVLTKKWIKL</sequence>
<feature type="domain" description="Secretion system C-terminal sorting" evidence="2">
    <location>
        <begin position="26"/>
        <end position="97"/>
    </location>
</feature>
<proteinExistence type="predicted"/>
<organism evidence="3 4">
    <name type="scientific">Taishania pollutisoli</name>
    <dbReference type="NCBI Taxonomy" id="2766479"/>
    <lineage>
        <taxon>Bacteria</taxon>
        <taxon>Pseudomonadati</taxon>
        <taxon>Bacteroidota</taxon>
        <taxon>Flavobacteriia</taxon>
        <taxon>Flavobacteriales</taxon>
        <taxon>Crocinitomicaceae</taxon>
        <taxon>Taishania</taxon>
    </lineage>
</organism>
<reference evidence="3" key="1">
    <citation type="submission" date="2020-09" db="EMBL/GenBank/DDBJ databases">
        <title>Taishania pollutisoli gen. nov., sp. nov., Isolated from Tetrabromobisphenol A-Contaminated Soil.</title>
        <authorList>
            <person name="Chen Q."/>
        </authorList>
    </citation>
    <scope>NUCLEOTIDE SEQUENCE</scope>
    <source>
        <strain evidence="3">CZZ-1</strain>
    </source>
</reference>